<sequence>MKLIIGLLGIAVLVWLIRNYLGLNKKTSVRTSIANLATILEQEVMFYQRLSIHQKQQFEEKVNQFLSEVTIEGVGLNITDEDRVLVAASAVIPVFYFDSWTYKNLSNVLLYPDTFNESFQYDSDKRNIAGMVGTGFMNGQMILSQRALRQGFRNNADKSNTGIHEFVHLLDKSDGETDGIPENLLAHQYTIPWLKLIHEGIRDIKKGQSDIDPYGATNDAEFFAVAAEYFFEQPQRFQQNHPELYALMQLIFQTEDK</sequence>
<dbReference type="Gene3D" id="1.10.472.150">
    <property type="entry name" value="Glucose-regulated metallo-peptidase M90, N-terminal domain"/>
    <property type="match status" value="1"/>
</dbReference>
<dbReference type="CDD" id="cd20169">
    <property type="entry name" value="Peptidase_M90_mtfA"/>
    <property type="match status" value="1"/>
</dbReference>
<dbReference type="PANTHER" id="PTHR30164">
    <property type="entry name" value="MTFA PEPTIDASE"/>
    <property type="match status" value="1"/>
</dbReference>
<dbReference type="Proteomes" id="UP001155182">
    <property type="component" value="Unassembled WGS sequence"/>
</dbReference>
<dbReference type="GO" id="GO:0005829">
    <property type="term" value="C:cytosol"/>
    <property type="evidence" value="ECO:0007669"/>
    <property type="project" value="TreeGrafter"/>
</dbReference>
<dbReference type="EMBL" id="JAMWYS010000059">
    <property type="protein sequence ID" value="MCO4294691.1"/>
    <property type="molecule type" value="Genomic_DNA"/>
</dbReference>
<organism evidence="1 2">
    <name type="scientific">Solitalea agri</name>
    <dbReference type="NCBI Taxonomy" id="2953739"/>
    <lineage>
        <taxon>Bacteria</taxon>
        <taxon>Pseudomonadati</taxon>
        <taxon>Bacteroidota</taxon>
        <taxon>Sphingobacteriia</taxon>
        <taxon>Sphingobacteriales</taxon>
        <taxon>Sphingobacteriaceae</taxon>
        <taxon>Solitalea</taxon>
    </lineage>
</organism>
<dbReference type="InterPro" id="IPR042252">
    <property type="entry name" value="MtfA_N"/>
</dbReference>
<reference evidence="1" key="1">
    <citation type="submission" date="2022-06" db="EMBL/GenBank/DDBJ databases">
        <title>Solitalea sp. MAHUQ-68 isolated from rhizospheric soil.</title>
        <authorList>
            <person name="Huq M.A."/>
        </authorList>
    </citation>
    <scope>NUCLEOTIDE SEQUENCE</scope>
    <source>
        <strain evidence="1">MAHUQ-68</strain>
    </source>
</reference>
<dbReference type="RefSeq" id="WP_252589723.1">
    <property type="nucleotide sequence ID" value="NZ_JAMWYS010000059.1"/>
</dbReference>
<dbReference type="InterPro" id="IPR024079">
    <property type="entry name" value="MetalloPept_cat_dom_sf"/>
</dbReference>
<name>A0A9X2F9A4_9SPHI</name>
<keyword evidence="2" id="KW-1185">Reference proteome</keyword>
<gene>
    <name evidence="1" type="ORF">NF867_17650</name>
</gene>
<dbReference type="GO" id="GO:0008237">
    <property type="term" value="F:metallopeptidase activity"/>
    <property type="evidence" value="ECO:0007669"/>
    <property type="project" value="InterPro"/>
</dbReference>
<proteinExistence type="predicted"/>
<dbReference type="GO" id="GO:0004177">
    <property type="term" value="F:aminopeptidase activity"/>
    <property type="evidence" value="ECO:0007669"/>
    <property type="project" value="TreeGrafter"/>
</dbReference>
<dbReference type="AlphaFoldDB" id="A0A9X2F9A4"/>
<dbReference type="PANTHER" id="PTHR30164:SF2">
    <property type="entry name" value="PROTEIN MTFA"/>
    <property type="match status" value="1"/>
</dbReference>
<dbReference type="Gene3D" id="3.40.390.10">
    <property type="entry name" value="Collagenase (Catalytic Domain)"/>
    <property type="match status" value="1"/>
</dbReference>
<dbReference type="SUPFAM" id="SSF55486">
    <property type="entry name" value="Metalloproteases ('zincins'), catalytic domain"/>
    <property type="match status" value="1"/>
</dbReference>
<accession>A0A9X2F9A4</accession>
<evidence type="ECO:0000313" key="2">
    <source>
        <dbReference type="Proteomes" id="UP001155182"/>
    </source>
</evidence>
<dbReference type="Pfam" id="PF06167">
    <property type="entry name" value="Peptidase_M90"/>
    <property type="match status" value="1"/>
</dbReference>
<evidence type="ECO:0000313" key="1">
    <source>
        <dbReference type="EMBL" id="MCO4294691.1"/>
    </source>
</evidence>
<protein>
    <submittedName>
        <fullName evidence="1">Zinc-dependent peptidase</fullName>
    </submittedName>
</protein>
<comment type="caution">
    <text evidence="1">The sequence shown here is derived from an EMBL/GenBank/DDBJ whole genome shotgun (WGS) entry which is preliminary data.</text>
</comment>
<dbReference type="InterPro" id="IPR010384">
    <property type="entry name" value="MtfA_fam"/>
</dbReference>